<dbReference type="GO" id="GO:0005789">
    <property type="term" value="C:endoplasmic reticulum membrane"/>
    <property type="evidence" value="ECO:0007669"/>
    <property type="project" value="TreeGrafter"/>
</dbReference>
<evidence type="ECO:0000256" key="1">
    <source>
        <dbReference type="ARBA" id="ARBA00004653"/>
    </source>
</evidence>
<comment type="caution">
    <text evidence="10">The sequence shown here is derived from an EMBL/GenBank/DDBJ whole genome shotgun (WGS) entry which is preliminary data.</text>
</comment>
<keyword evidence="7 8" id="KW-0472">Membrane</keyword>
<sequence length="213" mass="25049">MNIELIAKCSAIFPLTALAYCYIYPILIDFNQITKTHCNTKNFLPSVSAAISYSPMTSIFWFLLILIHTPFRFMLAKCLNETYKKLFARKYTSMYLASSGHYEYKKYLKLRKNIYFAYQINKIEIIGLFILSTFTSNANYEMHKLGFITYLICASIFKILICSIEYRLMTENMPNCFHERKKLALIFANSFFLAIIFFMVHNAECMDFGNYFI</sequence>
<gene>
    <name evidence="10" type="ORF">OXX778_LOCUS10614</name>
</gene>
<evidence type="ECO:0000313" key="11">
    <source>
        <dbReference type="Proteomes" id="UP000663879"/>
    </source>
</evidence>
<feature type="transmembrane region" description="Helical" evidence="8">
    <location>
        <begin position="147"/>
        <end position="164"/>
    </location>
</feature>
<protein>
    <recommendedName>
        <fullName evidence="9">CWH43-like N-terminal domain-containing protein</fullName>
    </recommendedName>
</protein>
<comment type="similarity">
    <text evidence="2">Belongs to the PGAP2 family.</text>
</comment>
<dbReference type="Pfam" id="PF10277">
    <property type="entry name" value="Frag1"/>
    <property type="match status" value="1"/>
</dbReference>
<keyword evidence="4 8" id="KW-0812">Transmembrane</keyword>
<reference evidence="10" key="1">
    <citation type="submission" date="2021-02" db="EMBL/GenBank/DDBJ databases">
        <authorList>
            <person name="Nowell W R."/>
        </authorList>
    </citation>
    <scope>NUCLEOTIDE SEQUENCE</scope>
    <source>
        <strain evidence="10">Ploen Becks lab</strain>
    </source>
</reference>
<dbReference type="PANTHER" id="PTHR12892">
    <property type="entry name" value="FGF RECEPTOR ACTIVATING PROTEIN 1"/>
    <property type="match status" value="1"/>
</dbReference>
<evidence type="ECO:0000256" key="7">
    <source>
        <dbReference type="ARBA" id="ARBA00023136"/>
    </source>
</evidence>
<dbReference type="InterPro" id="IPR039545">
    <property type="entry name" value="PGAP2"/>
</dbReference>
<dbReference type="EMBL" id="CAJNOC010001703">
    <property type="protein sequence ID" value="CAF0884987.1"/>
    <property type="molecule type" value="Genomic_DNA"/>
</dbReference>
<evidence type="ECO:0000313" key="10">
    <source>
        <dbReference type="EMBL" id="CAF0884987.1"/>
    </source>
</evidence>
<dbReference type="AlphaFoldDB" id="A0A813YJC4"/>
<comment type="subcellular location">
    <subcellularLocation>
        <location evidence="1">Golgi apparatus membrane</location>
        <topology evidence="1">Multi-pass membrane protein</topology>
    </subcellularLocation>
</comment>
<feature type="transmembrane region" description="Helical" evidence="8">
    <location>
        <begin position="5"/>
        <end position="27"/>
    </location>
</feature>
<feature type="transmembrane region" description="Helical" evidence="8">
    <location>
        <begin position="47"/>
        <end position="67"/>
    </location>
</feature>
<dbReference type="OrthoDB" id="68581at2759"/>
<feature type="domain" description="CWH43-like N-terminal" evidence="9">
    <location>
        <begin position="5"/>
        <end position="205"/>
    </location>
</feature>
<feature type="transmembrane region" description="Helical" evidence="8">
    <location>
        <begin position="115"/>
        <end position="135"/>
    </location>
</feature>
<feature type="transmembrane region" description="Helical" evidence="8">
    <location>
        <begin position="184"/>
        <end position="203"/>
    </location>
</feature>
<evidence type="ECO:0000256" key="4">
    <source>
        <dbReference type="ARBA" id="ARBA00022692"/>
    </source>
</evidence>
<evidence type="ECO:0000256" key="3">
    <source>
        <dbReference type="ARBA" id="ARBA00022502"/>
    </source>
</evidence>
<evidence type="ECO:0000256" key="2">
    <source>
        <dbReference type="ARBA" id="ARBA00007414"/>
    </source>
</evidence>
<evidence type="ECO:0000256" key="8">
    <source>
        <dbReference type="SAM" id="Phobius"/>
    </source>
</evidence>
<dbReference type="Proteomes" id="UP000663879">
    <property type="component" value="Unassembled WGS sequence"/>
</dbReference>
<evidence type="ECO:0000259" key="9">
    <source>
        <dbReference type="Pfam" id="PF10277"/>
    </source>
</evidence>
<dbReference type="InterPro" id="IPR019402">
    <property type="entry name" value="CWH43_N"/>
</dbReference>
<dbReference type="GO" id="GO:0000139">
    <property type="term" value="C:Golgi membrane"/>
    <property type="evidence" value="ECO:0007669"/>
    <property type="project" value="UniProtKB-SubCell"/>
</dbReference>
<keyword evidence="6" id="KW-0333">Golgi apparatus</keyword>
<evidence type="ECO:0000256" key="5">
    <source>
        <dbReference type="ARBA" id="ARBA00022989"/>
    </source>
</evidence>
<keyword evidence="5 8" id="KW-1133">Transmembrane helix</keyword>
<dbReference type="PANTHER" id="PTHR12892:SF11">
    <property type="entry name" value="POST-GPI ATTACHMENT TO PROTEINS FACTOR 2"/>
    <property type="match status" value="1"/>
</dbReference>
<keyword evidence="3" id="KW-0337">GPI-anchor biosynthesis</keyword>
<dbReference type="GO" id="GO:0006506">
    <property type="term" value="P:GPI anchor biosynthetic process"/>
    <property type="evidence" value="ECO:0007669"/>
    <property type="project" value="UniProtKB-KW"/>
</dbReference>
<keyword evidence="11" id="KW-1185">Reference proteome</keyword>
<name>A0A813YJC4_9BILA</name>
<proteinExistence type="inferred from homology"/>
<organism evidence="10 11">
    <name type="scientific">Brachionus calyciflorus</name>
    <dbReference type="NCBI Taxonomy" id="104777"/>
    <lineage>
        <taxon>Eukaryota</taxon>
        <taxon>Metazoa</taxon>
        <taxon>Spiralia</taxon>
        <taxon>Gnathifera</taxon>
        <taxon>Rotifera</taxon>
        <taxon>Eurotatoria</taxon>
        <taxon>Monogononta</taxon>
        <taxon>Pseudotrocha</taxon>
        <taxon>Ploima</taxon>
        <taxon>Brachionidae</taxon>
        <taxon>Brachionus</taxon>
    </lineage>
</organism>
<accession>A0A813YJC4</accession>
<evidence type="ECO:0000256" key="6">
    <source>
        <dbReference type="ARBA" id="ARBA00023034"/>
    </source>
</evidence>